<dbReference type="Proteomes" id="UP000756132">
    <property type="component" value="Chromosome 10"/>
</dbReference>
<dbReference type="OrthoDB" id="10636801at2759"/>
<dbReference type="GeneID" id="71991893"/>
<feature type="region of interest" description="Disordered" evidence="1">
    <location>
        <begin position="626"/>
        <end position="651"/>
    </location>
</feature>
<feature type="compositionally biased region" description="Polar residues" evidence="1">
    <location>
        <begin position="574"/>
        <end position="588"/>
    </location>
</feature>
<gene>
    <name evidence="2" type="ORF">CLAFUR5_12015</name>
</gene>
<feature type="region of interest" description="Disordered" evidence="1">
    <location>
        <begin position="339"/>
        <end position="363"/>
    </location>
</feature>
<sequence>MRFAPASPSHNRPWALRSWLLTPLNLLNNTYEHKKQLADLISLGMSTHGIYTSRLRSARINRASRSRGRSPDLDNMMFQGDHLWDQRVAGPERQSLLARLPTKRRRTICDDDDEDDIEIVEKPGYRKKAIDLTTPFTEHVETPSGDGEGPLFAVITIKTRGGRVIRTLEDVTVVRQISQYAKKLDKTTSRRVEIIDDCQRDEETVLQMLEFCHSGSLPSLTTGRSHLLSSQLRERVKLYDLSLALGVPGLETAVIAQIRGCSGMDAEISADFARYCYLPSHDHVNPQCTLGVLVKQLLRTHLTAMGQSGAANLIQEEGGPLAGQLHSILMEKYLASGMEGSGEVEQGHHEARTQSGGYSEELQEDQKHVFSLKSDGLDFNAAGTAEVRPDPTKWTKMKPFFTGPQEKPPKEAPAPYAPLAQPQPPRRPPPMNRAASAGLQVTLQNNMVSLAEMQERVNADPSKHAYLPPMPAPPLKTIPRTMRKANPTAVPQTEPIEPIANAERPVMTPRAATTPPAGAASTPIKRKPVPKATPGAAAAAAAAMYPGSKMQRSKTYDATTSVPDHETSELHAAPTSQQPVTLPTQQDSHPPPEMEPETMPRRPNLSRSAFSKPMVRNRKDVRDSFVPPRAFYGPASKVRPSRPSGKSLPPSQAIRVQTPTLLYEFSVGLGSQARSDTTFERHARSEKEIGKSTDTRDCLVAAATTSVVPRRYGCKTEGHFASSASRKRAGKSSHDQDMFAVGAADFPARLRDAEDAKWPWQMLPSNHLL</sequence>
<protein>
    <submittedName>
        <fullName evidence="2">Uncharacterized protein</fullName>
    </submittedName>
</protein>
<reference evidence="2" key="1">
    <citation type="submission" date="2021-12" db="EMBL/GenBank/DDBJ databases">
        <authorList>
            <person name="Zaccaron A."/>
            <person name="Stergiopoulos I."/>
        </authorList>
    </citation>
    <scope>NUCLEOTIDE SEQUENCE</scope>
    <source>
        <strain evidence="2">Race5_Kim</strain>
    </source>
</reference>
<keyword evidence="3" id="KW-1185">Reference proteome</keyword>
<proteinExistence type="predicted"/>
<feature type="compositionally biased region" description="Pro residues" evidence="1">
    <location>
        <begin position="411"/>
        <end position="431"/>
    </location>
</feature>
<evidence type="ECO:0000313" key="3">
    <source>
        <dbReference type="Proteomes" id="UP000756132"/>
    </source>
</evidence>
<dbReference type="AlphaFoldDB" id="A0A9Q8PHN9"/>
<evidence type="ECO:0000256" key="1">
    <source>
        <dbReference type="SAM" id="MobiDB-lite"/>
    </source>
</evidence>
<feature type="region of interest" description="Disordered" evidence="1">
    <location>
        <begin position="509"/>
        <end position="607"/>
    </location>
</feature>
<evidence type="ECO:0000313" key="2">
    <source>
        <dbReference type="EMBL" id="UJO22592.1"/>
    </source>
</evidence>
<feature type="compositionally biased region" description="Low complexity" evidence="1">
    <location>
        <begin position="509"/>
        <end position="523"/>
    </location>
</feature>
<organism evidence="2 3">
    <name type="scientific">Passalora fulva</name>
    <name type="common">Tomato leaf mold</name>
    <name type="synonym">Cladosporium fulvum</name>
    <dbReference type="NCBI Taxonomy" id="5499"/>
    <lineage>
        <taxon>Eukaryota</taxon>
        <taxon>Fungi</taxon>
        <taxon>Dikarya</taxon>
        <taxon>Ascomycota</taxon>
        <taxon>Pezizomycotina</taxon>
        <taxon>Dothideomycetes</taxon>
        <taxon>Dothideomycetidae</taxon>
        <taxon>Mycosphaerellales</taxon>
        <taxon>Mycosphaerellaceae</taxon>
        <taxon>Fulvia</taxon>
    </lineage>
</organism>
<dbReference type="KEGG" id="ffu:CLAFUR5_12015"/>
<dbReference type="RefSeq" id="XP_047766958.1">
    <property type="nucleotide sequence ID" value="XM_047911163.1"/>
</dbReference>
<dbReference type="EMBL" id="CP090172">
    <property type="protein sequence ID" value="UJO22592.1"/>
    <property type="molecule type" value="Genomic_DNA"/>
</dbReference>
<accession>A0A9Q8PHN9</accession>
<name>A0A9Q8PHN9_PASFU</name>
<feature type="region of interest" description="Disordered" evidence="1">
    <location>
        <begin position="381"/>
        <end position="433"/>
    </location>
</feature>
<reference evidence="2" key="2">
    <citation type="journal article" date="2022" name="Microb. Genom.">
        <title>A chromosome-scale genome assembly of the tomato pathogen Cladosporium fulvum reveals a compartmentalized genome architecture and the presence of a dispensable chromosome.</title>
        <authorList>
            <person name="Zaccaron A.Z."/>
            <person name="Chen L.H."/>
            <person name="Samaras A."/>
            <person name="Stergiopoulos I."/>
        </authorList>
    </citation>
    <scope>NUCLEOTIDE SEQUENCE</scope>
    <source>
        <strain evidence="2">Race5_Kim</strain>
    </source>
</reference>